<evidence type="ECO:0000313" key="2">
    <source>
        <dbReference type="Proteomes" id="UP000027037"/>
    </source>
</evidence>
<dbReference type="AlphaFoldDB" id="A0A062UAR2"/>
<sequence>MFSYRIASLRRTLKHAVVGIHYREEIMLRPAPQDLPASLSAFIDYRKSGLSLNHVVGCPLDCGYCVRHLFNNYDMKKPHRIVPTSDAVEQLVHHWAFQAHNTPIQIFNRATDPFLPKVKEELFETLEALDLRGLANLVLIITRWHVTRDDVVRLDQLQHLRVTILCTWSGIEDDRLEPVDQSIAAKSLETLFEQSRRTRCVLYWRPLILGINDTDAHIEKAAQLSNIAHATAFTGLFLREEIRAHLRGLGLEDVYADVARRKVMPQELERRILSRSKASKLFRKTSCAVAHAWSTHDYNGHVGLPDLCDICPPEQVRRCKAVFVRPKLEEVLRLASIAGLDVEAVTVEGDRIFVSNSSEEQRYFLQHSLNFQVHDRAHPHRPGRHGRAEIGWTT</sequence>
<reference evidence="1 2" key="1">
    <citation type="journal article" date="2014" name="Antonie Van Leeuwenhoek">
        <title>Hyphomonas beringensis sp. nov. and Hyphomonas chukchiensis sp. nov., isolated from surface seawater of the Bering Sea and Chukchi Sea.</title>
        <authorList>
            <person name="Li C."/>
            <person name="Lai Q."/>
            <person name="Li G."/>
            <person name="Dong C."/>
            <person name="Wang J."/>
            <person name="Liao Y."/>
            <person name="Shao Z."/>
        </authorList>
    </citation>
    <scope>NUCLEOTIDE SEQUENCE [LARGE SCALE GENOMIC DNA]</scope>
    <source>
        <strain evidence="1 2">25B14_1</strain>
    </source>
</reference>
<keyword evidence="2" id="KW-1185">Reference proteome</keyword>
<dbReference type="Gene3D" id="3.20.20.70">
    <property type="entry name" value="Aldolase class I"/>
    <property type="match status" value="1"/>
</dbReference>
<dbReference type="RefSeq" id="WP_206741973.1">
    <property type="nucleotide sequence ID" value="NZ_AWFF01000058.1"/>
</dbReference>
<proteinExistence type="predicted"/>
<evidence type="ECO:0000313" key="1">
    <source>
        <dbReference type="EMBL" id="KCZ53210.1"/>
    </source>
</evidence>
<accession>A0A062UAR2</accession>
<name>A0A062UAR2_9PROT</name>
<dbReference type="EMBL" id="AWFF01000058">
    <property type="protein sequence ID" value="KCZ53210.1"/>
    <property type="molecule type" value="Genomic_DNA"/>
</dbReference>
<organism evidence="1 2">
    <name type="scientific">Hyphomonas beringensis</name>
    <dbReference type="NCBI Taxonomy" id="1280946"/>
    <lineage>
        <taxon>Bacteria</taxon>
        <taxon>Pseudomonadati</taxon>
        <taxon>Pseudomonadota</taxon>
        <taxon>Alphaproteobacteria</taxon>
        <taxon>Hyphomonadales</taxon>
        <taxon>Hyphomonadaceae</taxon>
        <taxon>Hyphomonas</taxon>
    </lineage>
</organism>
<dbReference type="Proteomes" id="UP000027037">
    <property type="component" value="Unassembled WGS sequence"/>
</dbReference>
<dbReference type="PATRIC" id="fig|1280946.3.peg.2782"/>
<evidence type="ECO:0008006" key="3">
    <source>
        <dbReference type="Google" id="ProtNLM"/>
    </source>
</evidence>
<comment type="caution">
    <text evidence="1">The sequence shown here is derived from an EMBL/GenBank/DDBJ whole genome shotgun (WGS) entry which is preliminary data.</text>
</comment>
<protein>
    <recommendedName>
        <fullName evidence="3">Radical SAM core domain-containing protein</fullName>
    </recommendedName>
</protein>
<dbReference type="STRING" id="1280946.HY29_17500"/>
<gene>
    <name evidence="1" type="ORF">HY29_17500</name>
</gene>
<dbReference type="eggNOG" id="COG1533">
    <property type="taxonomic scope" value="Bacteria"/>
</dbReference>
<dbReference type="InterPro" id="IPR013785">
    <property type="entry name" value="Aldolase_TIM"/>
</dbReference>